<keyword evidence="2" id="KW-0832">Ubl conjugation</keyword>
<reference evidence="3 4" key="1">
    <citation type="submission" date="2016-10" db="EMBL/GenBank/DDBJ databases">
        <authorList>
            <person name="de Groot N.N."/>
        </authorList>
    </citation>
    <scope>NUCLEOTIDE SEQUENCE [LARGE SCALE GENOMIC DNA]</scope>
    <source>
        <strain evidence="3 4">DSM 22024</strain>
    </source>
</reference>
<keyword evidence="1" id="KW-1017">Isopeptide bond</keyword>
<evidence type="ECO:0000313" key="3">
    <source>
        <dbReference type="EMBL" id="SDR78876.1"/>
    </source>
</evidence>
<dbReference type="InterPro" id="IPR010814">
    <property type="entry name" value="DUF1416"/>
</dbReference>
<dbReference type="Proteomes" id="UP000198983">
    <property type="component" value="Chromosome I"/>
</dbReference>
<dbReference type="SUPFAM" id="SSF49464">
    <property type="entry name" value="Carboxypeptidase regulatory domain-like"/>
    <property type="match status" value="1"/>
</dbReference>
<organism evidence="3 4">
    <name type="scientific">Actinopolymorpha singaporensis</name>
    <dbReference type="NCBI Taxonomy" id="117157"/>
    <lineage>
        <taxon>Bacteria</taxon>
        <taxon>Bacillati</taxon>
        <taxon>Actinomycetota</taxon>
        <taxon>Actinomycetes</taxon>
        <taxon>Propionibacteriales</taxon>
        <taxon>Actinopolymorphaceae</taxon>
        <taxon>Actinopolymorpha</taxon>
    </lineage>
</organism>
<dbReference type="Pfam" id="PF07210">
    <property type="entry name" value="DUF1416"/>
    <property type="match status" value="1"/>
</dbReference>
<accession>A0A1H1LWF8</accession>
<keyword evidence="4" id="KW-1185">Reference proteome</keyword>
<evidence type="ECO:0008006" key="5">
    <source>
        <dbReference type="Google" id="ProtNLM"/>
    </source>
</evidence>
<evidence type="ECO:0000256" key="1">
    <source>
        <dbReference type="ARBA" id="ARBA00022499"/>
    </source>
</evidence>
<name>A0A1H1LWF8_9ACTN</name>
<dbReference type="OrthoDB" id="3729294at2"/>
<dbReference type="AlphaFoldDB" id="A0A1H1LWF8"/>
<dbReference type="RefSeq" id="WP_092650286.1">
    <property type="nucleotide sequence ID" value="NZ_LT629732.1"/>
</dbReference>
<dbReference type="STRING" id="117157.SAMN04489717_0569"/>
<evidence type="ECO:0000256" key="2">
    <source>
        <dbReference type="ARBA" id="ARBA00022843"/>
    </source>
</evidence>
<sequence>MSANDGCGAPTGGAALAGVNLAKEAVIQGVVRSDAAPVSGAYVRLLDGSGEFTAEVPTDADGVFRFFAGPGTWTVRALAPRGATAEGSVQAELGKIAEVELALTPA</sequence>
<proteinExistence type="predicted"/>
<evidence type="ECO:0000313" key="4">
    <source>
        <dbReference type="Proteomes" id="UP000198983"/>
    </source>
</evidence>
<protein>
    <recommendedName>
        <fullName evidence="5">DUF1416 domain-containing protein</fullName>
    </recommendedName>
</protein>
<dbReference type="Gene3D" id="2.60.40.1120">
    <property type="entry name" value="Carboxypeptidase-like, regulatory domain"/>
    <property type="match status" value="1"/>
</dbReference>
<gene>
    <name evidence="3" type="ORF">SAMN04489717_0569</name>
</gene>
<dbReference type="EMBL" id="LT629732">
    <property type="protein sequence ID" value="SDR78876.1"/>
    <property type="molecule type" value="Genomic_DNA"/>
</dbReference>
<dbReference type="InterPro" id="IPR008969">
    <property type="entry name" value="CarboxyPept-like_regulatory"/>
</dbReference>